<evidence type="ECO:0000313" key="2">
    <source>
        <dbReference type="Proteomes" id="UP000275028"/>
    </source>
</evidence>
<dbReference type="EMBL" id="MH884509">
    <property type="protein sequence ID" value="AYP68426.1"/>
    <property type="molecule type" value="Genomic_DNA"/>
</dbReference>
<evidence type="ECO:0000313" key="1">
    <source>
        <dbReference type="EMBL" id="AYP68426.1"/>
    </source>
</evidence>
<protein>
    <submittedName>
        <fullName evidence="1">Uncharacterized protein</fullName>
    </submittedName>
</protein>
<proteinExistence type="predicted"/>
<name>A0A3G3BWE3_9CAUD</name>
<organism evidence="1 2">
    <name type="scientific">Bacillus phage vB_BboS-125</name>
    <dbReference type="NCBI Taxonomy" id="2419618"/>
    <lineage>
        <taxon>Viruses</taxon>
        <taxon>Duplodnaviria</taxon>
        <taxon>Heunggongvirae</taxon>
        <taxon>Uroviricota</taxon>
        <taxon>Caudoviricetes</taxon>
        <taxon>Elmenteitavirus</taxon>
        <taxon>Elmenteitavirus ev125</taxon>
    </lineage>
</organism>
<gene>
    <name evidence="1" type="ORF">BboS125_00057</name>
</gene>
<accession>A0A3G3BWE3</accession>
<sequence>MRYEEAQQQLREILKSQKTITTKRLAELLQAMNVSLKKDQRNQEVEYLKNEIRKLKKGAE</sequence>
<reference evidence="1 2" key="1">
    <citation type="submission" date="2018-09" db="EMBL/GenBank/DDBJ databases">
        <title>Comparative Genomic Analysis of Eight Novel Haloalkaliphilic Bacteriophages from Lake Elmenteita, Kenya.</title>
        <authorList>
            <person name="Akhwale J.K."/>
        </authorList>
    </citation>
    <scope>NUCLEOTIDE SEQUENCE [LARGE SCALE GENOMIC DNA]</scope>
</reference>
<dbReference type="Proteomes" id="UP000275028">
    <property type="component" value="Segment"/>
</dbReference>
<keyword evidence="2" id="KW-1185">Reference proteome</keyword>